<name>A0AA35JYJ7_9SAUR</name>
<evidence type="ECO:0000256" key="1">
    <source>
        <dbReference type="SAM" id="MobiDB-lite"/>
    </source>
</evidence>
<accession>A0AA35JYJ7</accession>
<organism evidence="2 3">
    <name type="scientific">Podarcis lilfordi</name>
    <name type="common">Lilford's wall lizard</name>
    <dbReference type="NCBI Taxonomy" id="74358"/>
    <lineage>
        <taxon>Eukaryota</taxon>
        <taxon>Metazoa</taxon>
        <taxon>Chordata</taxon>
        <taxon>Craniata</taxon>
        <taxon>Vertebrata</taxon>
        <taxon>Euteleostomi</taxon>
        <taxon>Lepidosauria</taxon>
        <taxon>Squamata</taxon>
        <taxon>Bifurcata</taxon>
        <taxon>Unidentata</taxon>
        <taxon>Episquamata</taxon>
        <taxon>Laterata</taxon>
        <taxon>Lacertibaenia</taxon>
        <taxon>Lacertidae</taxon>
        <taxon>Podarcis</taxon>
    </lineage>
</organism>
<evidence type="ECO:0000313" key="3">
    <source>
        <dbReference type="Proteomes" id="UP001178461"/>
    </source>
</evidence>
<feature type="region of interest" description="Disordered" evidence="1">
    <location>
        <begin position="14"/>
        <end position="72"/>
    </location>
</feature>
<dbReference type="EMBL" id="OX395127">
    <property type="protein sequence ID" value="CAI5767073.1"/>
    <property type="molecule type" value="Genomic_DNA"/>
</dbReference>
<feature type="compositionally biased region" description="Basic and acidic residues" evidence="1">
    <location>
        <begin position="33"/>
        <end position="49"/>
    </location>
</feature>
<gene>
    <name evidence="2" type="ORF">PODLI_1B020706</name>
</gene>
<keyword evidence="3" id="KW-1185">Reference proteome</keyword>
<proteinExistence type="predicted"/>
<dbReference type="AlphaFoldDB" id="A0AA35JYJ7"/>
<protein>
    <submittedName>
        <fullName evidence="2">Uncharacterized protein</fullName>
    </submittedName>
</protein>
<evidence type="ECO:0000313" key="2">
    <source>
        <dbReference type="EMBL" id="CAI5767073.1"/>
    </source>
</evidence>
<dbReference type="Proteomes" id="UP001178461">
    <property type="component" value="Chromosome 2"/>
</dbReference>
<sequence>MAPPPVLFLAKKAAVNGGREERGEGGGGGDNDAGERGPARHRERAERLSPRSLRGLARSPTRRAALTQIMSR</sequence>
<reference evidence="2" key="1">
    <citation type="submission" date="2022-12" db="EMBL/GenBank/DDBJ databases">
        <authorList>
            <person name="Alioto T."/>
            <person name="Alioto T."/>
            <person name="Gomez Garrido J."/>
        </authorList>
    </citation>
    <scope>NUCLEOTIDE SEQUENCE</scope>
</reference>